<evidence type="ECO:0000313" key="3">
    <source>
        <dbReference type="Proteomes" id="UP000176409"/>
    </source>
</evidence>
<dbReference type="Proteomes" id="UP000176409">
    <property type="component" value="Unassembled WGS sequence"/>
</dbReference>
<dbReference type="AlphaFoldDB" id="A0A1F6B0S2"/>
<keyword evidence="1" id="KW-0812">Transmembrane</keyword>
<reference evidence="2 3" key="1">
    <citation type="journal article" date="2016" name="Nat. Commun.">
        <title>Thousands of microbial genomes shed light on interconnected biogeochemical processes in an aquifer system.</title>
        <authorList>
            <person name="Anantharaman K."/>
            <person name="Brown C.T."/>
            <person name="Hug L.A."/>
            <person name="Sharon I."/>
            <person name="Castelle C.J."/>
            <person name="Probst A.J."/>
            <person name="Thomas B.C."/>
            <person name="Singh A."/>
            <person name="Wilkins M.J."/>
            <person name="Karaoz U."/>
            <person name="Brodie E.L."/>
            <person name="Williams K.H."/>
            <person name="Hubbard S.S."/>
            <person name="Banfield J.F."/>
        </authorList>
    </citation>
    <scope>NUCLEOTIDE SEQUENCE [LARGE SCALE GENOMIC DNA]</scope>
</reference>
<dbReference type="EMBL" id="MFJZ01000018">
    <property type="protein sequence ID" value="OGG30510.1"/>
    <property type="molecule type" value="Genomic_DNA"/>
</dbReference>
<organism evidence="2 3">
    <name type="scientific">Candidatus Gottesmanbacteria bacterium RIFCSPLOWO2_01_FULL_49_10</name>
    <dbReference type="NCBI Taxonomy" id="1798396"/>
    <lineage>
        <taxon>Bacteria</taxon>
        <taxon>Candidatus Gottesmaniibacteriota</taxon>
    </lineage>
</organism>
<keyword evidence="1" id="KW-1133">Transmembrane helix</keyword>
<keyword evidence="1" id="KW-0472">Membrane</keyword>
<feature type="transmembrane region" description="Helical" evidence="1">
    <location>
        <begin position="131"/>
        <end position="152"/>
    </location>
</feature>
<evidence type="ECO:0000313" key="2">
    <source>
        <dbReference type="EMBL" id="OGG30510.1"/>
    </source>
</evidence>
<feature type="transmembrane region" description="Helical" evidence="1">
    <location>
        <begin position="108"/>
        <end position="125"/>
    </location>
</feature>
<comment type="caution">
    <text evidence="2">The sequence shown here is derived from an EMBL/GenBank/DDBJ whole genome shotgun (WGS) entry which is preliminary data.</text>
</comment>
<accession>A0A1F6B0S2</accession>
<name>A0A1F6B0S2_9BACT</name>
<gene>
    <name evidence="2" type="ORF">A2973_04100</name>
</gene>
<sequence length="166" mass="19984">MRRSVARIKGIGFIFWHARHELYHLTLGLLWAWFLRERWHEFNGRWIWLSLFASLLPDVDHLLYFLTYGKRDTYSRRVLGLLRSGEWRNLALFMENGHKNQTGLASHNYYFMAILLGSGFVSSFIEWRVGVILFGAMFIHYIFDIADDLFMLGHINNNWRRWGRER</sequence>
<dbReference type="STRING" id="1798396.A2973_04100"/>
<proteinExistence type="predicted"/>
<protein>
    <submittedName>
        <fullName evidence="2">Uncharacterized protein</fullName>
    </submittedName>
</protein>
<feature type="transmembrane region" description="Helical" evidence="1">
    <location>
        <begin position="12"/>
        <end position="34"/>
    </location>
</feature>
<feature type="transmembrane region" description="Helical" evidence="1">
    <location>
        <begin position="46"/>
        <end position="67"/>
    </location>
</feature>
<evidence type="ECO:0000256" key="1">
    <source>
        <dbReference type="SAM" id="Phobius"/>
    </source>
</evidence>